<evidence type="ECO:0000256" key="8">
    <source>
        <dbReference type="SAM" id="MobiDB-lite"/>
    </source>
</evidence>
<gene>
    <name evidence="10" type="ORF">D9613_008571</name>
</gene>
<evidence type="ECO:0000256" key="3">
    <source>
        <dbReference type="ARBA" id="ARBA00022737"/>
    </source>
</evidence>
<feature type="compositionally biased region" description="Pro residues" evidence="8">
    <location>
        <begin position="368"/>
        <end position="378"/>
    </location>
</feature>
<keyword evidence="2" id="KW-0678">Repressor</keyword>
<feature type="region of interest" description="Disordered" evidence="8">
    <location>
        <begin position="1"/>
        <end position="43"/>
    </location>
</feature>
<organism evidence="10 11">
    <name type="scientific">Agrocybe pediades</name>
    <dbReference type="NCBI Taxonomy" id="84607"/>
    <lineage>
        <taxon>Eukaryota</taxon>
        <taxon>Fungi</taxon>
        <taxon>Dikarya</taxon>
        <taxon>Basidiomycota</taxon>
        <taxon>Agaricomycotina</taxon>
        <taxon>Agaricomycetes</taxon>
        <taxon>Agaricomycetidae</taxon>
        <taxon>Agaricales</taxon>
        <taxon>Agaricineae</taxon>
        <taxon>Strophariaceae</taxon>
        <taxon>Agrocybe</taxon>
    </lineage>
</organism>
<evidence type="ECO:0000256" key="7">
    <source>
        <dbReference type="PROSITE-ProRule" id="PRU00810"/>
    </source>
</evidence>
<feature type="region of interest" description="Disordered" evidence="8">
    <location>
        <begin position="780"/>
        <end position="853"/>
    </location>
</feature>
<feature type="compositionally biased region" description="Low complexity" evidence="8">
    <location>
        <begin position="160"/>
        <end position="169"/>
    </location>
</feature>
<name>A0A8H4VMV9_9AGAR</name>
<feature type="region of interest" description="Disordered" evidence="8">
    <location>
        <begin position="137"/>
        <end position="193"/>
    </location>
</feature>
<dbReference type="Proteomes" id="UP000521872">
    <property type="component" value="Unassembled WGS sequence"/>
</dbReference>
<evidence type="ECO:0000313" key="11">
    <source>
        <dbReference type="Proteomes" id="UP000521872"/>
    </source>
</evidence>
<dbReference type="GO" id="GO:0003714">
    <property type="term" value="F:transcription corepressor activity"/>
    <property type="evidence" value="ECO:0007669"/>
    <property type="project" value="InterPro"/>
</dbReference>
<dbReference type="InterPro" id="IPR013194">
    <property type="entry name" value="HDAC_interact_dom"/>
</dbReference>
<dbReference type="GO" id="GO:0000122">
    <property type="term" value="P:negative regulation of transcription by RNA polymerase II"/>
    <property type="evidence" value="ECO:0007669"/>
    <property type="project" value="TreeGrafter"/>
</dbReference>
<comment type="caution">
    <text evidence="10">The sequence shown here is derived from an EMBL/GenBank/DDBJ whole genome shotgun (WGS) entry which is preliminary data.</text>
</comment>
<feature type="compositionally biased region" description="Basic and acidic residues" evidence="8">
    <location>
        <begin position="825"/>
        <end position="835"/>
    </location>
</feature>
<evidence type="ECO:0000259" key="9">
    <source>
        <dbReference type="SMART" id="SM00761"/>
    </source>
</evidence>
<feature type="region of interest" description="Disordered" evidence="8">
    <location>
        <begin position="264"/>
        <end position="383"/>
    </location>
</feature>
<keyword evidence="11" id="KW-1185">Reference proteome</keyword>
<dbReference type="InterPro" id="IPR036600">
    <property type="entry name" value="PAH_sf"/>
</dbReference>
<feature type="compositionally biased region" description="Polar residues" evidence="8">
    <location>
        <begin position="264"/>
        <end position="275"/>
    </location>
</feature>
<evidence type="ECO:0000256" key="5">
    <source>
        <dbReference type="ARBA" id="ARBA00023163"/>
    </source>
</evidence>
<dbReference type="Pfam" id="PF02671">
    <property type="entry name" value="PAH"/>
    <property type="match status" value="3"/>
</dbReference>
<proteinExistence type="predicted"/>
<dbReference type="FunFam" id="1.20.1160.11:FF:000002">
    <property type="entry name" value="Paired amphipathic helix protein SIN3"/>
    <property type="match status" value="1"/>
</dbReference>
<feature type="compositionally biased region" description="Basic and acidic residues" evidence="8">
    <location>
        <begin position="276"/>
        <end position="288"/>
    </location>
</feature>
<keyword evidence="3" id="KW-0677">Repeat</keyword>
<dbReference type="EMBL" id="JAACJL010000031">
    <property type="protein sequence ID" value="KAF4616526.1"/>
    <property type="molecule type" value="Genomic_DNA"/>
</dbReference>
<accession>A0A8H4VMV9</accession>
<dbReference type="PROSITE" id="PS51477">
    <property type="entry name" value="PAH"/>
    <property type="match status" value="2"/>
</dbReference>
<sequence>MESERMGVDSPLPEPLDDTQYPASSQRSRRQSPMDPHAYANQERPLNVSDALSYLDAVKVQFQDKPDVYNHFLDIMKEFKNEQIDTPGVIKRVSHLFNGHPSLIQGFNTFLPAGYRIECGVDSYDAGFITVTTPSGTTLQTTNNGSGRPLSWTSGGIPGQVGPVPGVYGDSDEAAGPPPELASPDPRTYGMDGPAIEPAVQYVQKIKQRCSPDTYRQFLDILSRYHHKPDTIDEEEVSRQIARLFKDAPDLRADFRVFMPDRSQQLMDDTVPSLSHTRDREKNRRKLDTAASSMNNTSTTTTVLSKRKRKATEKEREREAPPPKVAPPPAKKPKHATPTRDIPPVQYNSKNAIAAPAPTSPRRAPRHSLPPPPPPRMPPSNDETQFFDRVKRALDSREIYNEFLKLVNLFAQDYIDTARLVKESRNFLGNTELYKQFRDILGWDEKKEREHFLSEQHTQSHWAKPAVASLPERPGRIDLSEKYGSYRKVSSSEANVPCSGRDDMCRSVLNDEWVSHPTWTSEDSGFVSQRKNIYEEALHRSEEERHEYDFHIDAIGRTITMLEPFHAKISMMSPDERATYKCKPNLNGQWKAIHQRVIKKIYGREAGLEVIAAMQDTPANAIPVVMSRLKQKEEEWKRAQREWNKVWRDVDARNYAKSLDCQAVMFKVNDKKAITVKSLVNQIETAREEQHAKRAALIDPLISRTRPRYQLAFDIDVEEGILQDVVKLIFSFLDRTQGQLGALERKRIENFFRAFVPLFFVIGPAEFNAALIHHETVAESDDGAPAGSDADEAESSTAPHVAPAPLVQKGRNGRKHQPNVSSSGDLRKKLLKSEQAKSTNRKTRGAAASPAGSRFASPVVMDDERSMFGENFTFVSPTMTGKRPTKIPNVFFTNTTFYTLLRIVEILYSRLKLFRGIAADIAQKEKQPTKKAAMYGVKDNKHLYEFLLGQIEALFTNELEQHVFEDQTRAIFGYKDAYKIFTVDKVIGAIIKQVQMVIADPKSQELLELLKRERSLVSPTTQDRINYRHQVENILGPDENVFRIDWLSEPKTLTIQLIGKDDSTFDDSEAFTGRWQAYMDSYNTSDPTEGVSQARVRRPFLRRNLPPGTTETPLEISSQDKLEIKICLRTYRMFHVPRTEAIMWKYRPKEEMEKNAQQLKLRNALRRKWLGAEGGLSKLEAGAESEASSAESAVVVDAPALPESTS</sequence>
<dbReference type="PANTHER" id="PTHR12346">
    <property type="entry name" value="SIN3B-RELATED"/>
    <property type="match status" value="1"/>
</dbReference>
<dbReference type="Pfam" id="PF08295">
    <property type="entry name" value="Sin3_corepress"/>
    <property type="match status" value="1"/>
</dbReference>
<evidence type="ECO:0000313" key="10">
    <source>
        <dbReference type="EMBL" id="KAF4616526.1"/>
    </source>
</evidence>
<dbReference type="FunFam" id="1.20.1160.11:FF:000001">
    <property type="entry name" value="Paired amphipathic helix protein Sin3"/>
    <property type="match status" value="1"/>
</dbReference>
<dbReference type="Gene3D" id="1.20.1160.11">
    <property type="entry name" value="Paired amphipathic helix"/>
    <property type="match status" value="3"/>
</dbReference>
<dbReference type="InterPro" id="IPR003822">
    <property type="entry name" value="PAH"/>
</dbReference>
<dbReference type="InterPro" id="IPR039774">
    <property type="entry name" value="Sin3-like"/>
</dbReference>
<evidence type="ECO:0000256" key="2">
    <source>
        <dbReference type="ARBA" id="ARBA00022491"/>
    </source>
</evidence>
<feature type="compositionally biased region" description="Basic and acidic residues" evidence="8">
    <location>
        <begin position="312"/>
        <end position="321"/>
    </location>
</feature>
<dbReference type="SUPFAM" id="SSF47762">
    <property type="entry name" value="PAH2 domain"/>
    <property type="match status" value="3"/>
</dbReference>
<feature type="compositionally biased region" description="Polar residues" evidence="8">
    <location>
        <begin position="137"/>
        <end position="154"/>
    </location>
</feature>
<feature type="domain" description="Histone deacetylase interacting" evidence="9">
    <location>
        <begin position="479"/>
        <end position="579"/>
    </location>
</feature>
<comment type="subcellular location">
    <subcellularLocation>
        <location evidence="1 7">Nucleus</location>
    </subcellularLocation>
</comment>
<dbReference type="Pfam" id="PF16879">
    <property type="entry name" value="Sin3a_C"/>
    <property type="match status" value="1"/>
</dbReference>
<keyword evidence="5" id="KW-0804">Transcription</keyword>
<evidence type="ECO:0000256" key="6">
    <source>
        <dbReference type="ARBA" id="ARBA00023242"/>
    </source>
</evidence>
<keyword evidence="4" id="KW-0805">Transcription regulation</keyword>
<protein>
    <recommendedName>
        <fullName evidence="9">Histone deacetylase interacting domain-containing protein</fullName>
    </recommendedName>
</protein>
<dbReference type="PANTHER" id="PTHR12346:SF0">
    <property type="entry name" value="SIN3A, ISOFORM G"/>
    <property type="match status" value="1"/>
</dbReference>
<feature type="region of interest" description="Disordered" evidence="8">
    <location>
        <begin position="1182"/>
        <end position="1206"/>
    </location>
</feature>
<feature type="compositionally biased region" description="Low complexity" evidence="8">
    <location>
        <begin position="289"/>
        <end position="302"/>
    </location>
</feature>
<reference evidence="10 11" key="1">
    <citation type="submission" date="2019-12" db="EMBL/GenBank/DDBJ databases">
        <authorList>
            <person name="Floudas D."/>
            <person name="Bentzer J."/>
            <person name="Ahren D."/>
            <person name="Johansson T."/>
            <person name="Persson P."/>
            <person name="Tunlid A."/>
        </authorList>
    </citation>
    <scope>NUCLEOTIDE SEQUENCE [LARGE SCALE GENOMIC DNA]</scope>
    <source>
        <strain evidence="10 11">CBS 102.39</strain>
    </source>
</reference>
<dbReference type="SMART" id="SM00761">
    <property type="entry name" value="HDAC_interact"/>
    <property type="match status" value="1"/>
</dbReference>
<feature type="compositionally biased region" description="Low complexity" evidence="8">
    <location>
        <begin position="1182"/>
        <end position="1193"/>
    </location>
</feature>
<dbReference type="AlphaFoldDB" id="A0A8H4VMV9"/>
<keyword evidence="6 7" id="KW-0539">Nucleus</keyword>
<evidence type="ECO:0000256" key="4">
    <source>
        <dbReference type="ARBA" id="ARBA00023015"/>
    </source>
</evidence>
<evidence type="ECO:0000256" key="1">
    <source>
        <dbReference type="ARBA" id="ARBA00004123"/>
    </source>
</evidence>
<dbReference type="GO" id="GO:0070822">
    <property type="term" value="C:Sin3-type complex"/>
    <property type="evidence" value="ECO:0007669"/>
    <property type="project" value="TreeGrafter"/>
</dbReference>
<dbReference type="InterPro" id="IPR031693">
    <property type="entry name" value="Sin3_C"/>
</dbReference>